<dbReference type="AlphaFoldDB" id="A0A919FYR1"/>
<keyword evidence="5 7" id="KW-0456">Lyase</keyword>
<keyword evidence="1 7" id="KW-1003">Cell membrane</keyword>
<comment type="similarity">
    <text evidence="7">Belongs to the transglycosylase MltG family.</text>
</comment>
<evidence type="ECO:0000256" key="8">
    <source>
        <dbReference type="SAM" id="MobiDB-lite"/>
    </source>
</evidence>
<organism evidence="9 10">
    <name type="scientific">Kitasatospora indigofera</name>
    <dbReference type="NCBI Taxonomy" id="67307"/>
    <lineage>
        <taxon>Bacteria</taxon>
        <taxon>Bacillati</taxon>
        <taxon>Actinomycetota</taxon>
        <taxon>Actinomycetes</taxon>
        <taxon>Kitasatosporales</taxon>
        <taxon>Streptomycetaceae</taxon>
        <taxon>Kitasatospora</taxon>
    </lineage>
</organism>
<dbReference type="GO" id="GO:0071555">
    <property type="term" value="P:cell wall organization"/>
    <property type="evidence" value="ECO:0007669"/>
    <property type="project" value="UniProtKB-KW"/>
</dbReference>
<feature type="site" description="Important for catalytic activity" evidence="7">
    <location>
        <position position="302"/>
    </location>
</feature>
<dbReference type="InterPro" id="IPR003770">
    <property type="entry name" value="MLTG-like"/>
</dbReference>
<dbReference type="GO" id="GO:0005886">
    <property type="term" value="C:plasma membrane"/>
    <property type="evidence" value="ECO:0007669"/>
    <property type="project" value="UniProtKB-SubCell"/>
</dbReference>
<dbReference type="EMBL" id="BNBO01000024">
    <property type="protein sequence ID" value="GHH74826.1"/>
    <property type="molecule type" value="Genomic_DNA"/>
</dbReference>
<reference evidence="9" key="2">
    <citation type="submission" date="2020-09" db="EMBL/GenBank/DDBJ databases">
        <authorList>
            <person name="Sun Q."/>
            <person name="Ohkuma M."/>
        </authorList>
    </citation>
    <scope>NUCLEOTIDE SEQUENCE</scope>
    <source>
        <strain evidence="9">JCM 4646</strain>
    </source>
</reference>
<dbReference type="EC" id="4.2.2.29" evidence="7"/>
<feature type="compositionally biased region" description="Polar residues" evidence="8">
    <location>
        <begin position="13"/>
        <end position="23"/>
    </location>
</feature>
<keyword evidence="6 7" id="KW-0961">Cell wall biogenesis/degradation</keyword>
<dbReference type="GO" id="GO:0008932">
    <property type="term" value="F:lytic endotransglycosylase activity"/>
    <property type="evidence" value="ECO:0007669"/>
    <property type="project" value="UniProtKB-UniRule"/>
</dbReference>
<sequence length="430" mass="44992">MRTRPHGPLFLSQARSGTANSSGKPVRDSRGGTAMTDQDFTPGLTPGHLGAPPNEPEGRPPGLGPLHEPPDPERLRTGLACALTALALVVLIGGAALTGWSWWQGQRKQPTADYAGGGTGVVEISVPQGAGLIQIAGTLVRKGVVASSQAFTKAAAGSGSAAGRIQAGTYTLRLKMSAASALAVLIDPANANGLTIPEGWRGTQVFAAIDQKLKLPKGTTERAAQEQVAELGLPEVTNGRPEGYLFPATYSVTGDTTPVDLLKQMVQQAGKDFASEDVETVAAAMGQTPYGVLTVASLVQGEADNSEDMAKVARVIYNRLAQKMPLQLDSTINYALGRSTLDTTVTDTKLDSPYNTYLHQGLPPTPISNPGRQAIRAAAEPAAGDWLYFVTVKPGDTRFTDSLEQHARNVAEFNALRAAQGSPSPGAEKH</sequence>
<dbReference type="Proteomes" id="UP000617734">
    <property type="component" value="Unassembled WGS sequence"/>
</dbReference>
<evidence type="ECO:0000256" key="6">
    <source>
        <dbReference type="ARBA" id="ARBA00023316"/>
    </source>
</evidence>
<comment type="caution">
    <text evidence="9">The sequence shown here is derived from an EMBL/GenBank/DDBJ whole genome shotgun (WGS) entry which is preliminary data.</text>
</comment>
<evidence type="ECO:0000313" key="9">
    <source>
        <dbReference type="EMBL" id="GHH74826.1"/>
    </source>
</evidence>
<comment type="subcellular location">
    <subcellularLocation>
        <location evidence="7">Cell membrane</location>
        <topology evidence="7">Single-pass membrane protein</topology>
    </subcellularLocation>
</comment>
<dbReference type="PANTHER" id="PTHR30518">
    <property type="entry name" value="ENDOLYTIC MUREIN TRANSGLYCOSYLASE"/>
    <property type="match status" value="1"/>
</dbReference>
<keyword evidence="10" id="KW-1185">Reference proteome</keyword>
<accession>A0A919FYR1</accession>
<evidence type="ECO:0000256" key="2">
    <source>
        <dbReference type="ARBA" id="ARBA00022692"/>
    </source>
</evidence>
<dbReference type="Pfam" id="PF02618">
    <property type="entry name" value="YceG"/>
    <property type="match status" value="1"/>
</dbReference>
<reference evidence="9" key="1">
    <citation type="journal article" date="2014" name="Int. J. Syst. Evol. Microbiol.">
        <title>Complete genome sequence of Corynebacterium casei LMG S-19264T (=DSM 44701T), isolated from a smear-ripened cheese.</title>
        <authorList>
            <consortium name="US DOE Joint Genome Institute (JGI-PGF)"/>
            <person name="Walter F."/>
            <person name="Albersmeier A."/>
            <person name="Kalinowski J."/>
            <person name="Ruckert C."/>
        </authorList>
    </citation>
    <scope>NUCLEOTIDE SEQUENCE</scope>
    <source>
        <strain evidence="9">JCM 4646</strain>
    </source>
</reference>
<evidence type="ECO:0000313" key="10">
    <source>
        <dbReference type="Proteomes" id="UP000617734"/>
    </source>
</evidence>
<dbReference type="Gene3D" id="3.30.1490.480">
    <property type="entry name" value="Endolytic murein transglycosylase"/>
    <property type="match status" value="1"/>
</dbReference>
<proteinExistence type="inferred from homology"/>
<keyword evidence="2 7" id="KW-0812">Transmembrane</keyword>
<comment type="catalytic activity">
    <reaction evidence="7">
        <text>a peptidoglycan chain = a peptidoglycan chain with N-acetyl-1,6-anhydromuramyl-[peptide] at the reducing end + a peptidoglycan chain with N-acetylglucosamine at the non-reducing end.</text>
        <dbReference type="EC" id="4.2.2.29"/>
    </reaction>
</comment>
<evidence type="ECO:0000256" key="1">
    <source>
        <dbReference type="ARBA" id="ARBA00022475"/>
    </source>
</evidence>
<evidence type="ECO:0000256" key="7">
    <source>
        <dbReference type="HAMAP-Rule" id="MF_02065"/>
    </source>
</evidence>
<evidence type="ECO:0000256" key="4">
    <source>
        <dbReference type="ARBA" id="ARBA00023136"/>
    </source>
</evidence>
<protein>
    <recommendedName>
        <fullName evidence="7">Endolytic murein transglycosylase</fullName>
        <ecNumber evidence="7">4.2.2.29</ecNumber>
    </recommendedName>
    <alternativeName>
        <fullName evidence="7">Peptidoglycan lytic transglycosylase</fullName>
    </alternativeName>
    <alternativeName>
        <fullName evidence="7">Peptidoglycan polymerization terminase</fullName>
    </alternativeName>
</protein>
<evidence type="ECO:0000256" key="5">
    <source>
        <dbReference type="ARBA" id="ARBA00023239"/>
    </source>
</evidence>
<comment type="function">
    <text evidence="7">Functions as a peptidoglycan terminase that cleaves nascent peptidoglycan strands endolytically to terminate their elongation.</text>
</comment>
<name>A0A919FYR1_9ACTN</name>
<evidence type="ECO:0000256" key="3">
    <source>
        <dbReference type="ARBA" id="ARBA00022989"/>
    </source>
</evidence>
<feature type="region of interest" description="Disordered" evidence="8">
    <location>
        <begin position="1"/>
        <end position="73"/>
    </location>
</feature>
<dbReference type="PANTHER" id="PTHR30518:SF2">
    <property type="entry name" value="ENDOLYTIC MUREIN TRANSGLYCOSYLASE"/>
    <property type="match status" value="1"/>
</dbReference>
<gene>
    <name evidence="7" type="primary">mltG</name>
    <name evidence="9" type="ORF">GCM10018781_42360</name>
</gene>
<keyword evidence="4 7" id="KW-0472">Membrane</keyword>
<dbReference type="NCBIfam" id="TIGR00247">
    <property type="entry name" value="endolytic transglycosylase MltG"/>
    <property type="match status" value="1"/>
</dbReference>
<dbReference type="CDD" id="cd08010">
    <property type="entry name" value="MltG_like"/>
    <property type="match status" value="1"/>
</dbReference>
<feature type="transmembrane region" description="Helical" evidence="7">
    <location>
        <begin position="79"/>
        <end position="103"/>
    </location>
</feature>
<dbReference type="GO" id="GO:0009252">
    <property type="term" value="P:peptidoglycan biosynthetic process"/>
    <property type="evidence" value="ECO:0007669"/>
    <property type="project" value="UniProtKB-UniRule"/>
</dbReference>
<dbReference type="HAMAP" id="MF_02065">
    <property type="entry name" value="MltG"/>
    <property type="match status" value="1"/>
</dbReference>
<keyword evidence="3 7" id="KW-1133">Transmembrane helix</keyword>